<keyword evidence="12 14" id="KW-0378">Hydrolase</keyword>
<dbReference type="InterPro" id="IPR001352">
    <property type="entry name" value="RNase_HII/HIII"/>
</dbReference>
<dbReference type="Pfam" id="PF01351">
    <property type="entry name" value="RNase_HII"/>
    <property type="match status" value="1"/>
</dbReference>
<dbReference type="GO" id="GO:0043137">
    <property type="term" value="P:DNA replication, removal of RNA primer"/>
    <property type="evidence" value="ECO:0007669"/>
    <property type="project" value="TreeGrafter"/>
</dbReference>
<dbReference type="GO" id="GO:0003723">
    <property type="term" value="F:RNA binding"/>
    <property type="evidence" value="ECO:0007669"/>
    <property type="project" value="UniProtKB-UniRule"/>
</dbReference>
<keyword evidence="8 14" id="KW-0963">Cytoplasm</keyword>
<evidence type="ECO:0000256" key="3">
    <source>
        <dbReference type="ARBA" id="ARBA00004065"/>
    </source>
</evidence>
<dbReference type="PANTHER" id="PTHR10954">
    <property type="entry name" value="RIBONUCLEASE H2 SUBUNIT A"/>
    <property type="match status" value="1"/>
</dbReference>
<evidence type="ECO:0000256" key="2">
    <source>
        <dbReference type="ARBA" id="ARBA00001946"/>
    </source>
</evidence>
<evidence type="ECO:0000256" key="1">
    <source>
        <dbReference type="ARBA" id="ARBA00000077"/>
    </source>
</evidence>
<comment type="cofactor">
    <cofactor evidence="2">
        <name>Mg(2+)</name>
        <dbReference type="ChEBI" id="CHEBI:18420"/>
    </cofactor>
</comment>
<evidence type="ECO:0000256" key="13">
    <source>
        <dbReference type="ARBA" id="ARBA00023211"/>
    </source>
</evidence>
<evidence type="ECO:0000256" key="6">
    <source>
        <dbReference type="ARBA" id="ARBA00012180"/>
    </source>
</evidence>
<evidence type="ECO:0000256" key="5">
    <source>
        <dbReference type="ARBA" id="ARBA00007383"/>
    </source>
</evidence>
<dbReference type="GO" id="GO:0030145">
    <property type="term" value="F:manganese ion binding"/>
    <property type="evidence" value="ECO:0007669"/>
    <property type="project" value="UniProtKB-UniRule"/>
</dbReference>
<reference evidence="18 19" key="1">
    <citation type="submission" date="2016-10" db="EMBL/GenBank/DDBJ databases">
        <authorList>
            <person name="Varghese N."/>
            <person name="Submissions S."/>
        </authorList>
    </citation>
    <scope>NUCLEOTIDE SEQUENCE [LARGE SCALE GENOMIC DNA]</scope>
    <source>
        <strain evidence="18 19">DSM 18839</strain>
    </source>
</reference>
<keyword evidence="19" id="KW-1185">Reference proteome</keyword>
<protein>
    <recommendedName>
        <fullName evidence="7 14">Ribonuclease HII</fullName>
        <shortName evidence="14">RNase HII</shortName>
        <ecNumber evidence="6 14">3.1.26.4</ecNumber>
    </recommendedName>
</protein>
<evidence type="ECO:0000256" key="14">
    <source>
        <dbReference type="HAMAP-Rule" id="MF_00052"/>
    </source>
</evidence>
<dbReference type="GO" id="GO:0005737">
    <property type="term" value="C:cytoplasm"/>
    <property type="evidence" value="ECO:0007669"/>
    <property type="project" value="UniProtKB-SubCell"/>
</dbReference>
<sequence>MAKAPKSGAPGLRPSLPGPTAELERAAAAGMGLGRAATVFGVDEVGRGPLAGPVVTGAAWIDVDRMPDSVACLIADSKALTAERRAAALEAARPYAVIALGRAEVAEIDTTNILAAALTAMARAVDALVATLGRRPDHVLVDGNRLPAWPWPAQAVVKGDCLSLSIALAAIAAKQARDAEMAALARHHPGYGWERNAGYGTAEHRAGLAALGATPHHRRSFAPVRAVLEARGLG</sequence>
<dbReference type="NCBIfam" id="NF000595">
    <property type="entry name" value="PRK00015.1-3"/>
    <property type="match status" value="1"/>
</dbReference>
<evidence type="ECO:0000259" key="17">
    <source>
        <dbReference type="PROSITE" id="PS51975"/>
    </source>
</evidence>
<keyword evidence="9 14" id="KW-0540">Nuclease</keyword>
<evidence type="ECO:0000256" key="11">
    <source>
        <dbReference type="ARBA" id="ARBA00022759"/>
    </source>
</evidence>
<comment type="function">
    <text evidence="3 14 16">Endonuclease that specifically degrades the RNA of RNA-DNA hybrids.</text>
</comment>
<evidence type="ECO:0000313" key="18">
    <source>
        <dbReference type="EMBL" id="SDG11581.1"/>
    </source>
</evidence>
<keyword evidence="11 14" id="KW-0255">Endonuclease</keyword>
<dbReference type="Proteomes" id="UP000198615">
    <property type="component" value="Unassembled WGS sequence"/>
</dbReference>
<gene>
    <name evidence="14" type="primary">rnhB</name>
    <name evidence="18" type="ORF">SAMN05660686_03439</name>
</gene>
<proteinExistence type="inferred from homology"/>
<dbReference type="PANTHER" id="PTHR10954:SF18">
    <property type="entry name" value="RIBONUCLEASE HII"/>
    <property type="match status" value="1"/>
</dbReference>
<evidence type="ECO:0000256" key="9">
    <source>
        <dbReference type="ARBA" id="ARBA00022722"/>
    </source>
</evidence>
<dbReference type="GO" id="GO:0004523">
    <property type="term" value="F:RNA-DNA hybrid ribonuclease activity"/>
    <property type="evidence" value="ECO:0007669"/>
    <property type="project" value="UniProtKB-UniRule"/>
</dbReference>
<evidence type="ECO:0000256" key="15">
    <source>
        <dbReference type="PROSITE-ProRule" id="PRU01319"/>
    </source>
</evidence>
<dbReference type="InterPro" id="IPR022898">
    <property type="entry name" value="RNase_HII"/>
</dbReference>
<dbReference type="InterPro" id="IPR024567">
    <property type="entry name" value="RNase_HII/HIII_dom"/>
</dbReference>
<evidence type="ECO:0000256" key="12">
    <source>
        <dbReference type="ARBA" id="ARBA00022801"/>
    </source>
</evidence>
<comment type="subcellular location">
    <subcellularLocation>
        <location evidence="4 14">Cytoplasm</location>
    </subcellularLocation>
</comment>
<comment type="catalytic activity">
    <reaction evidence="1 14 15 16">
        <text>Endonucleolytic cleavage to 5'-phosphomonoester.</text>
        <dbReference type="EC" id="3.1.26.4"/>
    </reaction>
</comment>
<evidence type="ECO:0000256" key="8">
    <source>
        <dbReference type="ARBA" id="ARBA00022490"/>
    </source>
</evidence>
<dbReference type="EC" id="3.1.26.4" evidence="6 14"/>
<dbReference type="InterPro" id="IPR012337">
    <property type="entry name" value="RNaseH-like_sf"/>
</dbReference>
<dbReference type="InterPro" id="IPR036397">
    <property type="entry name" value="RNaseH_sf"/>
</dbReference>
<feature type="domain" description="RNase H type-2" evidence="17">
    <location>
        <begin position="37"/>
        <end position="233"/>
    </location>
</feature>
<evidence type="ECO:0000256" key="16">
    <source>
        <dbReference type="RuleBase" id="RU003515"/>
    </source>
</evidence>
<dbReference type="SUPFAM" id="SSF53098">
    <property type="entry name" value="Ribonuclease H-like"/>
    <property type="match status" value="1"/>
</dbReference>
<organism evidence="18 19">
    <name type="scientific">Thalassobaculum litoreum DSM 18839</name>
    <dbReference type="NCBI Taxonomy" id="1123362"/>
    <lineage>
        <taxon>Bacteria</taxon>
        <taxon>Pseudomonadati</taxon>
        <taxon>Pseudomonadota</taxon>
        <taxon>Alphaproteobacteria</taxon>
        <taxon>Rhodospirillales</taxon>
        <taxon>Thalassobaculaceae</taxon>
        <taxon>Thalassobaculum</taxon>
    </lineage>
</organism>
<keyword evidence="10 14" id="KW-0479">Metal-binding</keyword>
<dbReference type="GO" id="GO:0032299">
    <property type="term" value="C:ribonuclease H2 complex"/>
    <property type="evidence" value="ECO:0007669"/>
    <property type="project" value="TreeGrafter"/>
</dbReference>
<dbReference type="Gene3D" id="3.30.420.10">
    <property type="entry name" value="Ribonuclease H-like superfamily/Ribonuclease H"/>
    <property type="match status" value="1"/>
</dbReference>
<dbReference type="AlphaFoldDB" id="A0A8G2BJX6"/>
<dbReference type="GO" id="GO:0006298">
    <property type="term" value="P:mismatch repair"/>
    <property type="evidence" value="ECO:0007669"/>
    <property type="project" value="TreeGrafter"/>
</dbReference>
<feature type="binding site" evidence="14 15">
    <location>
        <position position="43"/>
    </location>
    <ligand>
        <name>a divalent metal cation</name>
        <dbReference type="ChEBI" id="CHEBI:60240"/>
    </ligand>
</feature>
<dbReference type="PROSITE" id="PS51975">
    <property type="entry name" value="RNASE_H_2"/>
    <property type="match status" value="1"/>
</dbReference>
<feature type="binding site" evidence="14 15">
    <location>
        <position position="142"/>
    </location>
    <ligand>
        <name>a divalent metal cation</name>
        <dbReference type="ChEBI" id="CHEBI:60240"/>
    </ligand>
</feature>
<feature type="binding site" evidence="14 15">
    <location>
        <position position="44"/>
    </location>
    <ligand>
        <name>a divalent metal cation</name>
        <dbReference type="ChEBI" id="CHEBI:60240"/>
    </ligand>
</feature>
<dbReference type="EMBL" id="FNBW01000010">
    <property type="protein sequence ID" value="SDG11581.1"/>
    <property type="molecule type" value="Genomic_DNA"/>
</dbReference>
<evidence type="ECO:0000256" key="10">
    <source>
        <dbReference type="ARBA" id="ARBA00022723"/>
    </source>
</evidence>
<dbReference type="CDD" id="cd07182">
    <property type="entry name" value="RNase_HII_bacteria_HII_like"/>
    <property type="match status" value="1"/>
</dbReference>
<dbReference type="RefSeq" id="WP_425441447.1">
    <property type="nucleotide sequence ID" value="NZ_FNBW01000010.1"/>
</dbReference>
<evidence type="ECO:0000256" key="4">
    <source>
        <dbReference type="ARBA" id="ARBA00004496"/>
    </source>
</evidence>
<comment type="caution">
    <text evidence="18">The sequence shown here is derived from an EMBL/GenBank/DDBJ whole genome shotgun (WGS) entry which is preliminary data.</text>
</comment>
<evidence type="ECO:0000256" key="7">
    <source>
        <dbReference type="ARBA" id="ARBA00019179"/>
    </source>
</evidence>
<name>A0A8G2BJX6_9PROT</name>
<dbReference type="HAMAP" id="MF_00052_B">
    <property type="entry name" value="RNase_HII_B"/>
    <property type="match status" value="1"/>
</dbReference>
<evidence type="ECO:0000313" key="19">
    <source>
        <dbReference type="Proteomes" id="UP000198615"/>
    </source>
</evidence>
<keyword evidence="13 14" id="KW-0464">Manganese</keyword>
<comment type="similarity">
    <text evidence="5 14 16">Belongs to the RNase HII family.</text>
</comment>
<comment type="cofactor">
    <cofactor evidence="14 15">
        <name>Mn(2+)</name>
        <dbReference type="ChEBI" id="CHEBI:29035"/>
    </cofactor>
    <cofactor evidence="14 15">
        <name>Mg(2+)</name>
        <dbReference type="ChEBI" id="CHEBI:18420"/>
    </cofactor>
    <text evidence="14 15">Manganese or magnesium. Binds 1 divalent metal ion per monomer in the absence of substrate. May bind a second metal ion after substrate binding.</text>
</comment>
<accession>A0A8G2BJX6</accession>